<organism evidence="2 3">
    <name type="scientific">Operophtera brumata</name>
    <name type="common">Winter moth</name>
    <name type="synonym">Phalaena brumata</name>
    <dbReference type="NCBI Taxonomy" id="104452"/>
    <lineage>
        <taxon>Eukaryota</taxon>
        <taxon>Metazoa</taxon>
        <taxon>Ecdysozoa</taxon>
        <taxon>Arthropoda</taxon>
        <taxon>Hexapoda</taxon>
        <taxon>Insecta</taxon>
        <taxon>Pterygota</taxon>
        <taxon>Neoptera</taxon>
        <taxon>Endopterygota</taxon>
        <taxon>Lepidoptera</taxon>
        <taxon>Glossata</taxon>
        <taxon>Ditrysia</taxon>
        <taxon>Geometroidea</taxon>
        <taxon>Geometridae</taxon>
        <taxon>Larentiinae</taxon>
        <taxon>Operophtera</taxon>
    </lineage>
</organism>
<dbReference type="AlphaFoldDB" id="A0A0L7LL26"/>
<dbReference type="Proteomes" id="UP000037510">
    <property type="component" value="Unassembled WGS sequence"/>
</dbReference>
<gene>
    <name evidence="2" type="ORF">OBRU01_06248</name>
</gene>
<evidence type="ECO:0000313" key="3">
    <source>
        <dbReference type="Proteomes" id="UP000037510"/>
    </source>
</evidence>
<protein>
    <submittedName>
        <fullName evidence="2">Guanylate cyclase</fullName>
    </submittedName>
</protein>
<reference evidence="2 3" key="1">
    <citation type="journal article" date="2015" name="Genome Biol. Evol.">
        <title>The genome of winter moth (Operophtera brumata) provides a genomic perspective on sexual dimorphism and phenology.</title>
        <authorList>
            <person name="Derks M.F."/>
            <person name="Smit S."/>
            <person name="Salis L."/>
            <person name="Schijlen E."/>
            <person name="Bossers A."/>
            <person name="Mateman C."/>
            <person name="Pijl A.S."/>
            <person name="de Ridder D."/>
            <person name="Groenen M.A."/>
            <person name="Visser M.E."/>
            <person name="Megens H.J."/>
        </authorList>
    </citation>
    <scope>NUCLEOTIDE SEQUENCE [LARGE SCALE GENOMIC DNA]</scope>
    <source>
        <strain evidence="2">WM2013NL</strain>
        <tissue evidence="2">Head and thorax</tissue>
    </source>
</reference>
<name>A0A0L7LL26_OPEBR</name>
<dbReference type="EMBL" id="JTDY01000711">
    <property type="protein sequence ID" value="KOB76130.1"/>
    <property type="molecule type" value="Genomic_DNA"/>
</dbReference>
<keyword evidence="3" id="KW-1185">Reference proteome</keyword>
<dbReference type="STRING" id="104452.A0A0L7LL26"/>
<proteinExistence type="predicted"/>
<accession>A0A0L7LL26</accession>
<sequence>MAPTKPEESSCSQRLHRWCRSRNCQLWRLLLLPFIPILALIVQTTLSLENSITNGRDVADVEEQVRALHE</sequence>
<keyword evidence="1" id="KW-1133">Transmembrane helix</keyword>
<feature type="transmembrane region" description="Helical" evidence="1">
    <location>
        <begin position="26"/>
        <end position="46"/>
    </location>
</feature>
<evidence type="ECO:0000256" key="1">
    <source>
        <dbReference type="SAM" id="Phobius"/>
    </source>
</evidence>
<evidence type="ECO:0000313" key="2">
    <source>
        <dbReference type="EMBL" id="KOB76130.1"/>
    </source>
</evidence>
<comment type="caution">
    <text evidence="2">The sequence shown here is derived from an EMBL/GenBank/DDBJ whole genome shotgun (WGS) entry which is preliminary data.</text>
</comment>
<keyword evidence="1" id="KW-0812">Transmembrane</keyword>
<keyword evidence="1" id="KW-0472">Membrane</keyword>